<dbReference type="RefSeq" id="WP_408623240.1">
    <property type="nucleotide sequence ID" value="NZ_JBEQCT010000003.1"/>
</dbReference>
<dbReference type="InterPro" id="IPR046532">
    <property type="entry name" value="DUF6597"/>
</dbReference>
<dbReference type="Gene3D" id="1.10.10.60">
    <property type="entry name" value="Homeodomain-like"/>
    <property type="match status" value="1"/>
</dbReference>
<reference evidence="2 3" key="1">
    <citation type="journal article" date="2013" name="Int. J. Syst. Evol. Microbiol.">
        <title>Celerinatantimonas yamalensis sp. nov., a cold-adapted diazotrophic bacterium from a cold permafrost brine.</title>
        <authorList>
            <person name="Shcherbakova V."/>
            <person name="Chuvilskaya N."/>
            <person name="Rivkina E."/>
            <person name="Demidov N."/>
            <person name="Uchaeva V."/>
            <person name="Suetin S."/>
            <person name="Suzina N."/>
            <person name="Gilichinsky D."/>
        </authorList>
    </citation>
    <scope>NUCLEOTIDE SEQUENCE [LARGE SCALE GENOMIC DNA]</scope>
    <source>
        <strain evidence="2 3">C7</strain>
    </source>
</reference>
<name>A0ABW9G5X8_9GAMM</name>
<proteinExistence type="predicted"/>
<sequence length="272" mass="31040">MDFSSPYQPFQPTLTCVGQDRFGLNLQIQKPSPSLSETIYAFVEVKTDHPTMYPIVPDGTNILFFSVCSELFGGTQSSILDVPLNEERRPYFGIWFQPGKVRSFFDVDVSEVTNKLINLDFLENSAFLSLQENLYEKSSFKERVAYSEALLLKHVAPRSLPAQLKYALLLIYRESGMTSMTQLASEVGLSTRHMNRQFLLYTGLTSKAFAQTIRMNQYLKRCYQDVGSYLHHGLDLGFFDQSHLLKTIAQHGIYSLSAISQQFMSNFYKPRG</sequence>
<protein>
    <submittedName>
        <fullName evidence="2">DUF6597 domain-containing transcriptional factor</fullName>
    </submittedName>
</protein>
<comment type="caution">
    <text evidence="2">The sequence shown here is derived from an EMBL/GenBank/DDBJ whole genome shotgun (WGS) entry which is preliminary data.</text>
</comment>
<keyword evidence="3" id="KW-1185">Reference proteome</keyword>
<evidence type="ECO:0000313" key="2">
    <source>
        <dbReference type="EMBL" id="MFM2485027.1"/>
    </source>
</evidence>
<organism evidence="2 3">
    <name type="scientific">Celerinatantimonas yamalensis</name>
    <dbReference type="NCBI Taxonomy" id="559956"/>
    <lineage>
        <taxon>Bacteria</taxon>
        <taxon>Pseudomonadati</taxon>
        <taxon>Pseudomonadota</taxon>
        <taxon>Gammaproteobacteria</taxon>
        <taxon>Celerinatantimonadaceae</taxon>
        <taxon>Celerinatantimonas</taxon>
    </lineage>
</organism>
<feature type="domain" description="DUF6597" evidence="1">
    <location>
        <begin position="30"/>
        <end position="117"/>
    </location>
</feature>
<dbReference type="Pfam" id="PF20240">
    <property type="entry name" value="DUF6597"/>
    <property type="match status" value="1"/>
</dbReference>
<accession>A0ABW9G5X8</accession>
<dbReference type="Proteomes" id="UP001629953">
    <property type="component" value="Unassembled WGS sequence"/>
</dbReference>
<evidence type="ECO:0000259" key="1">
    <source>
        <dbReference type="Pfam" id="PF20240"/>
    </source>
</evidence>
<dbReference type="EMBL" id="JBEQCT010000003">
    <property type="protein sequence ID" value="MFM2485027.1"/>
    <property type="molecule type" value="Genomic_DNA"/>
</dbReference>
<evidence type="ECO:0000313" key="3">
    <source>
        <dbReference type="Proteomes" id="UP001629953"/>
    </source>
</evidence>
<gene>
    <name evidence="2" type="ORF">ABUE30_08115</name>
</gene>